<feature type="region of interest" description="Disordered" evidence="1">
    <location>
        <begin position="53"/>
        <end position="88"/>
    </location>
</feature>
<feature type="domain" description="Non-reducing end beta-L-arabinofuranosidase-like GH127 catalytic" evidence="2">
    <location>
        <begin position="87"/>
        <end position="261"/>
    </location>
</feature>
<evidence type="ECO:0000313" key="4">
    <source>
        <dbReference type="EMBL" id="KFX47553.1"/>
    </source>
</evidence>
<gene>
    <name evidence="4" type="ORF">GQ26_0140100</name>
</gene>
<comment type="caution">
    <text evidence="4">The sequence shown here is derived from an EMBL/GenBank/DDBJ whole genome shotgun (WGS) entry which is preliminary data.</text>
</comment>
<dbReference type="PANTHER" id="PTHR43465">
    <property type="entry name" value="DUF1680 DOMAIN PROTEIN (AFU_ORTHOLOGUE AFUA_1G08910)"/>
    <property type="match status" value="1"/>
</dbReference>
<protein>
    <submittedName>
        <fullName evidence="4">Non-reducing end beta-L-arabinofuranosidase</fullName>
    </submittedName>
</protein>
<dbReference type="eggNOG" id="ENOG502QYM6">
    <property type="taxonomic scope" value="Eukaryota"/>
</dbReference>
<dbReference type="InterPro" id="IPR049174">
    <property type="entry name" value="Beta-AFase-like"/>
</dbReference>
<dbReference type="InterPro" id="IPR049049">
    <property type="entry name" value="Beta-AFase-like_GH127_C"/>
</dbReference>
<dbReference type="HOGENOM" id="CLU_594708_0_0_1"/>
<dbReference type="Pfam" id="PF20737">
    <property type="entry name" value="Glyco_hydro127C"/>
    <property type="match status" value="1"/>
</dbReference>
<reference evidence="4" key="1">
    <citation type="journal article" date="2014" name="PLoS Genet.">
        <title>Signature Gene Expression Reveals Novel Clues to the Molecular Mechanisms of Dimorphic Transition in Penicillium marneffei.</title>
        <authorList>
            <person name="Yang E."/>
            <person name="Wang G."/>
            <person name="Cai J."/>
            <person name="Woo P.C."/>
            <person name="Lau S.K."/>
            <person name="Yuen K.-Y."/>
            <person name="Chow W.-N."/>
            <person name="Lin X."/>
        </authorList>
    </citation>
    <scope>NUCLEOTIDE SEQUENCE [LARGE SCALE GENOMIC DNA]</scope>
    <source>
        <strain evidence="4">PM1</strain>
    </source>
</reference>
<proteinExistence type="predicted"/>
<dbReference type="AlphaFoldDB" id="A0A093XQQ3"/>
<evidence type="ECO:0000256" key="1">
    <source>
        <dbReference type="SAM" id="MobiDB-lite"/>
    </source>
</evidence>
<dbReference type="SUPFAM" id="SSF48208">
    <property type="entry name" value="Six-hairpin glycosidases"/>
    <property type="match status" value="1"/>
</dbReference>
<organism evidence="4">
    <name type="scientific">Talaromyces marneffei PM1</name>
    <dbReference type="NCBI Taxonomy" id="1077442"/>
    <lineage>
        <taxon>Eukaryota</taxon>
        <taxon>Fungi</taxon>
        <taxon>Dikarya</taxon>
        <taxon>Ascomycota</taxon>
        <taxon>Pezizomycotina</taxon>
        <taxon>Eurotiomycetes</taxon>
        <taxon>Eurotiomycetidae</taxon>
        <taxon>Eurotiales</taxon>
        <taxon>Trichocomaceae</taxon>
        <taxon>Talaromyces</taxon>
        <taxon>Talaromyces sect. Talaromyces</taxon>
    </lineage>
</organism>
<dbReference type="EMBL" id="JPOX01000014">
    <property type="protein sequence ID" value="KFX47553.1"/>
    <property type="molecule type" value="Genomic_DNA"/>
</dbReference>
<feature type="compositionally biased region" description="Polar residues" evidence="1">
    <location>
        <begin position="71"/>
        <end position="80"/>
    </location>
</feature>
<dbReference type="InterPro" id="IPR008928">
    <property type="entry name" value="6-hairpin_glycosidase_sf"/>
</dbReference>
<dbReference type="InterPro" id="IPR012878">
    <property type="entry name" value="Beta-AFase-like_GH127_cat"/>
</dbReference>
<sequence>MLQNRKDLRDPGNFLFGTTDCSPGGGDVGLFYPKPEGSLIFKRAISAVHSKPYLKRYEKTRKKDQKRPPHQATSATSRSPPHSGPQYKPVRAISPFQQSLTPKNHYNVTEAACYFLLKNDDDDANLRQEVEQAVDMIRAAQHEDGYLNSYYTVRGISKRWTNVRDMHELYCLGHLVEACVAYEILTDSGRLLEPVMKALRHVDSVFGPEEGKLHGYPGHPEIELGLLRLYNLTKDPLPLKLAKYFILERCQKDENGEIFYDHEARAREGDPDDHMSTELPNPDVELKISGPKAVKLALRIPDWAASNYTCRSSLSGGELHDGYLHLPAVANATINLTFPLQPRKVYAHPKTGKDEICIMRGPLVYCVEDVGNPGVDIDHIALIDGPVADAPAATIADVEDVVTISSPRKELVNTNWPSLYSSEGWRYGELTKELTFVPFFLRMNRGGNGGMRVWVKGILS</sequence>
<dbReference type="PANTHER" id="PTHR43465:SF2">
    <property type="entry name" value="DUF1680 DOMAIN PROTEIN (AFU_ORTHOLOGUE AFUA_1G08910)"/>
    <property type="match status" value="1"/>
</dbReference>
<evidence type="ECO:0000259" key="3">
    <source>
        <dbReference type="Pfam" id="PF20737"/>
    </source>
</evidence>
<dbReference type="GO" id="GO:0005975">
    <property type="term" value="P:carbohydrate metabolic process"/>
    <property type="evidence" value="ECO:0007669"/>
    <property type="project" value="InterPro"/>
</dbReference>
<accession>A0A093XQQ3</accession>
<name>A0A093XQQ3_TALMA</name>
<evidence type="ECO:0000259" key="2">
    <source>
        <dbReference type="Pfam" id="PF07944"/>
    </source>
</evidence>
<dbReference type="Pfam" id="PF07944">
    <property type="entry name" value="Beta-AFase-like_GH127_cat"/>
    <property type="match status" value="1"/>
</dbReference>
<feature type="compositionally biased region" description="Basic residues" evidence="1">
    <location>
        <begin position="53"/>
        <end position="69"/>
    </location>
</feature>
<feature type="domain" description="Non-reducing end beta-L-arabinofuranosidase-like GH127 C-terminal" evidence="3">
    <location>
        <begin position="343"/>
        <end position="456"/>
    </location>
</feature>